<gene>
    <name evidence="2" type="ORF">AFUS01_LOCUS19424</name>
</gene>
<evidence type="ECO:0000313" key="3">
    <source>
        <dbReference type="Proteomes" id="UP000708208"/>
    </source>
</evidence>
<name>A0A8J2PBD4_9HEXA</name>
<evidence type="ECO:0000256" key="1">
    <source>
        <dbReference type="SAM" id="Phobius"/>
    </source>
</evidence>
<feature type="transmembrane region" description="Helical" evidence="1">
    <location>
        <begin position="79"/>
        <end position="97"/>
    </location>
</feature>
<reference evidence="2" key="1">
    <citation type="submission" date="2021-06" db="EMBL/GenBank/DDBJ databases">
        <authorList>
            <person name="Hodson N. C."/>
            <person name="Mongue J. A."/>
            <person name="Jaron S. K."/>
        </authorList>
    </citation>
    <scope>NUCLEOTIDE SEQUENCE</scope>
</reference>
<dbReference type="OrthoDB" id="10059103at2759"/>
<accession>A0A8J2PBD4</accession>
<keyword evidence="1" id="KW-0472">Membrane</keyword>
<proteinExistence type="predicted"/>
<dbReference type="AlphaFoldDB" id="A0A8J2PBD4"/>
<keyword evidence="3" id="KW-1185">Reference proteome</keyword>
<dbReference type="EMBL" id="CAJVCH010200478">
    <property type="protein sequence ID" value="CAG7730806.1"/>
    <property type="molecule type" value="Genomic_DNA"/>
</dbReference>
<dbReference type="PANTHER" id="PTHR35259">
    <property type="entry name" value="BOMBESIN RECEPTOR-ACTIVATED PROTEIN C6ORF89"/>
    <property type="match status" value="1"/>
</dbReference>
<protein>
    <submittedName>
        <fullName evidence="2">Uncharacterized protein</fullName>
    </submittedName>
</protein>
<sequence length="369" mass="43312">MKGCKLDEIEQEILAVLEECRREGLSKEEIFHVFSPLGITKSIVARFHEGKQDEQGGKDEKAGKKKGLLGKVNLPRKEVLTFLVIFLTLGVVSYVVYPHTKQLRFQLLSLFRIGLIKILPVWKWTEFYYSRCLVRNPFYEAQDFNPDDCNLCETLEDIVRVHNVSQTEVIEKYIRREKPFIVTDAMYDWPIMKTDHLWFDNITEMYVHHEKIFICNLATNLRGAYGDFTRVVKQLYNVHTNQWFLHWENCQKDGAKAARQFYRRPYFISNSLDLTGSNWVLMSSDFRGRVYKKIDPSETLMMLYQIRGFNHIRLSPRDACRDNCPELLTTLNEGEILVVENLLWIMEYIPGEEGDNLGIISEVSWPSME</sequence>
<comment type="caution">
    <text evidence="2">The sequence shown here is derived from an EMBL/GenBank/DDBJ whole genome shotgun (WGS) entry which is preliminary data.</text>
</comment>
<evidence type="ECO:0000313" key="2">
    <source>
        <dbReference type="EMBL" id="CAG7730806.1"/>
    </source>
</evidence>
<keyword evidence="1" id="KW-1133">Transmembrane helix</keyword>
<organism evidence="2 3">
    <name type="scientific">Allacma fusca</name>
    <dbReference type="NCBI Taxonomy" id="39272"/>
    <lineage>
        <taxon>Eukaryota</taxon>
        <taxon>Metazoa</taxon>
        <taxon>Ecdysozoa</taxon>
        <taxon>Arthropoda</taxon>
        <taxon>Hexapoda</taxon>
        <taxon>Collembola</taxon>
        <taxon>Symphypleona</taxon>
        <taxon>Sminthuridae</taxon>
        <taxon>Allacma</taxon>
    </lineage>
</organism>
<dbReference type="InterPro" id="IPR038757">
    <property type="entry name" value="BRAP"/>
</dbReference>
<keyword evidence="1" id="KW-0812">Transmembrane</keyword>
<dbReference type="Proteomes" id="UP000708208">
    <property type="component" value="Unassembled WGS sequence"/>
</dbReference>